<sequence length="101" mass="11304">MIGVAGKPASGSQFFKATSSFVQAPVKPLTPFVTSSLLTCRFRNLCLHRDIEYFQCSATFTPTLVAKRRSLGVRVCSSSGHIRRCWKSCLHSDYLIMLHLH</sequence>
<name>A0A8D8Y569_9HEMI</name>
<dbReference type="EMBL" id="HBUF01361746">
    <property type="protein sequence ID" value="CAG6721183.1"/>
    <property type="molecule type" value="Transcribed_RNA"/>
</dbReference>
<proteinExistence type="predicted"/>
<organism evidence="1">
    <name type="scientific">Cacopsylla melanoneura</name>
    <dbReference type="NCBI Taxonomy" id="428564"/>
    <lineage>
        <taxon>Eukaryota</taxon>
        <taxon>Metazoa</taxon>
        <taxon>Ecdysozoa</taxon>
        <taxon>Arthropoda</taxon>
        <taxon>Hexapoda</taxon>
        <taxon>Insecta</taxon>
        <taxon>Pterygota</taxon>
        <taxon>Neoptera</taxon>
        <taxon>Paraneoptera</taxon>
        <taxon>Hemiptera</taxon>
        <taxon>Sternorrhyncha</taxon>
        <taxon>Psylloidea</taxon>
        <taxon>Psyllidae</taxon>
        <taxon>Psyllinae</taxon>
        <taxon>Cacopsylla</taxon>
    </lineage>
</organism>
<evidence type="ECO:0000313" key="1">
    <source>
        <dbReference type="EMBL" id="CAG6721183.1"/>
    </source>
</evidence>
<accession>A0A8D8Y569</accession>
<reference evidence="1" key="1">
    <citation type="submission" date="2021-05" db="EMBL/GenBank/DDBJ databases">
        <authorList>
            <person name="Alioto T."/>
            <person name="Alioto T."/>
            <person name="Gomez Garrido J."/>
        </authorList>
    </citation>
    <scope>NUCLEOTIDE SEQUENCE</scope>
</reference>
<protein>
    <submittedName>
        <fullName evidence="1">Uncharacterized protein</fullName>
    </submittedName>
</protein>
<dbReference type="AlphaFoldDB" id="A0A8D8Y569"/>